<organism evidence="1 2">
    <name type="scientific">Diversispora eburnea</name>
    <dbReference type="NCBI Taxonomy" id="1213867"/>
    <lineage>
        <taxon>Eukaryota</taxon>
        <taxon>Fungi</taxon>
        <taxon>Fungi incertae sedis</taxon>
        <taxon>Mucoromycota</taxon>
        <taxon>Glomeromycotina</taxon>
        <taxon>Glomeromycetes</taxon>
        <taxon>Diversisporales</taxon>
        <taxon>Diversisporaceae</taxon>
        <taxon>Diversispora</taxon>
    </lineage>
</organism>
<proteinExistence type="predicted"/>
<accession>A0A9N8ZZG3</accession>
<dbReference type="AlphaFoldDB" id="A0A9N8ZZG3"/>
<dbReference type="Proteomes" id="UP000789706">
    <property type="component" value="Unassembled WGS sequence"/>
</dbReference>
<reference evidence="1" key="1">
    <citation type="submission" date="2021-06" db="EMBL/GenBank/DDBJ databases">
        <authorList>
            <person name="Kallberg Y."/>
            <person name="Tangrot J."/>
            <person name="Rosling A."/>
        </authorList>
    </citation>
    <scope>NUCLEOTIDE SEQUENCE</scope>
    <source>
        <strain evidence="1">AZ414A</strain>
    </source>
</reference>
<comment type="caution">
    <text evidence="1">The sequence shown here is derived from an EMBL/GenBank/DDBJ whole genome shotgun (WGS) entry which is preliminary data.</text>
</comment>
<evidence type="ECO:0000313" key="1">
    <source>
        <dbReference type="EMBL" id="CAG8511867.1"/>
    </source>
</evidence>
<name>A0A9N8ZZG3_9GLOM</name>
<protein>
    <submittedName>
        <fullName evidence="1">9402_t:CDS:1</fullName>
    </submittedName>
</protein>
<dbReference type="EMBL" id="CAJVPK010000449">
    <property type="protein sequence ID" value="CAG8511867.1"/>
    <property type="molecule type" value="Genomic_DNA"/>
</dbReference>
<dbReference type="OrthoDB" id="10264956at2759"/>
<gene>
    <name evidence="1" type="ORF">DEBURN_LOCUS5218</name>
</gene>
<sequence>MVRTVTKMPIFVISNNISSKSFSMDVLIDNVRFTDVHCLKSDNGGEVDASTSAQDIEYWLQRCSICFDAQLDFCLDICRDQFCRDCFQRYVKEVVQNSWGLSITKIKYFSEIGNNLRKYLETYVNCKITTKGKNSMSNPNSNDIEVFLERYQNDYMSYVSDENANIGVMEMYEYIAEKLGESLGMNKSTTKFTRRKLKIHTEMVKAAAEISSKVVALEVRPEAWKELQFMH</sequence>
<evidence type="ECO:0000313" key="2">
    <source>
        <dbReference type="Proteomes" id="UP000789706"/>
    </source>
</evidence>
<dbReference type="SUPFAM" id="SSF57850">
    <property type="entry name" value="RING/U-box"/>
    <property type="match status" value="1"/>
</dbReference>
<keyword evidence="2" id="KW-1185">Reference proteome</keyword>